<dbReference type="EMBL" id="LAZR01016521">
    <property type="protein sequence ID" value="KKM04147.1"/>
    <property type="molecule type" value="Genomic_DNA"/>
</dbReference>
<proteinExistence type="predicted"/>
<reference evidence="1" key="1">
    <citation type="journal article" date="2015" name="Nature">
        <title>Complex archaea that bridge the gap between prokaryotes and eukaryotes.</title>
        <authorList>
            <person name="Spang A."/>
            <person name="Saw J.H."/>
            <person name="Jorgensen S.L."/>
            <person name="Zaremba-Niedzwiedzka K."/>
            <person name="Martijn J."/>
            <person name="Lind A.E."/>
            <person name="van Eijk R."/>
            <person name="Schleper C."/>
            <person name="Guy L."/>
            <person name="Ettema T.J."/>
        </authorList>
    </citation>
    <scope>NUCLEOTIDE SEQUENCE</scope>
</reference>
<protein>
    <submittedName>
        <fullName evidence="1">Uncharacterized protein</fullName>
    </submittedName>
</protein>
<accession>A0A0F9HLU2</accession>
<name>A0A0F9HLU2_9ZZZZ</name>
<sequence length="89" mass="10334">MNLDDFKEILSISKIREKIFRIKELYHPNLVKNLSKEAYDLYLIRQSICDQLLELSNKKLNNPAAKGFIILFFIKSDKVQGSSLCLLMA</sequence>
<evidence type="ECO:0000313" key="1">
    <source>
        <dbReference type="EMBL" id="KKM04147.1"/>
    </source>
</evidence>
<gene>
    <name evidence="1" type="ORF">LCGC14_1767180</name>
</gene>
<dbReference type="AlphaFoldDB" id="A0A0F9HLU2"/>
<organism evidence="1">
    <name type="scientific">marine sediment metagenome</name>
    <dbReference type="NCBI Taxonomy" id="412755"/>
    <lineage>
        <taxon>unclassified sequences</taxon>
        <taxon>metagenomes</taxon>
        <taxon>ecological metagenomes</taxon>
    </lineage>
</organism>
<comment type="caution">
    <text evidence="1">The sequence shown here is derived from an EMBL/GenBank/DDBJ whole genome shotgun (WGS) entry which is preliminary data.</text>
</comment>